<dbReference type="Pfam" id="PF05667">
    <property type="entry name" value="CCDC22_CC"/>
    <property type="match status" value="1"/>
</dbReference>
<feature type="domain" description="CCDC22 N-terminal" evidence="5">
    <location>
        <begin position="35"/>
        <end position="109"/>
    </location>
</feature>
<dbReference type="PANTHER" id="PTHR15668:SF4">
    <property type="entry name" value="COILED-COIL DOMAIN-CONTAINING PROTEIN 22"/>
    <property type="match status" value="1"/>
</dbReference>
<name>A0A9W7AVU0_9STRA</name>
<evidence type="ECO:0000259" key="5">
    <source>
        <dbReference type="Pfam" id="PF21674"/>
    </source>
</evidence>
<dbReference type="InterPro" id="IPR048348">
    <property type="entry name" value="CCDC22_CC"/>
</dbReference>
<dbReference type="InterPro" id="IPR048349">
    <property type="entry name" value="CCDC22_N"/>
</dbReference>
<comment type="similarity">
    <text evidence="1">Belongs to the CCDC22 family.</text>
</comment>
<comment type="caution">
    <text evidence="6">The sequence shown here is derived from an EMBL/GenBank/DDBJ whole genome shotgun (WGS) entry which is preliminary data.</text>
</comment>
<dbReference type="InterPro" id="IPR008530">
    <property type="entry name" value="CCDC22"/>
</dbReference>
<keyword evidence="2" id="KW-0175">Coiled coil</keyword>
<dbReference type="GO" id="GO:2000060">
    <property type="term" value="P:positive regulation of ubiquitin-dependent protein catabolic process"/>
    <property type="evidence" value="ECO:0007669"/>
    <property type="project" value="TreeGrafter"/>
</dbReference>
<evidence type="ECO:0000256" key="2">
    <source>
        <dbReference type="SAM" id="Coils"/>
    </source>
</evidence>
<reference evidence="7" key="1">
    <citation type="journal article" date="2023" name="Commun. Biol.">
        <title>Genome analysis of Parmales, the sister group of diatoms, reveals the evolutionary specialization of diatoms from phago-mixotrophs to photoautotrophs.</title>
        <authorList>
            <person name="Ban H."/>
            <person name="Sato S."/>
            <person name="Yoshikawa S."/>
            <person name="Yamada K."/>
            <person name="Nakamura Y."/>
            <person name="Ichinomiya M."/>
            <person name="Sato N."/>
            <person name="Blanc-Mathieu R."/>
            <person name="Endo H."/>
            <person name="Kuwata A."/>
            <person name="Ogata H."/>
        </authorList>
    </citation>
    <scope>NUCLEOTIDE SEQUENCE [LARGE SCALE GENOMIC DNA]</scope>
</reference>
<feature type="compositionally biased region" description="Basic and acidic residues" evidence="3">
    <location>
        <begin position="308"/>
        <end position="333"/>
    </location>
</feature>
<feature type="coiled-coil region" evidence="2">
    <location>
        <begin position="449"/>
        <end position="483"/>
    </location>
</feature>
<evidence type="ECO:0000313" key="6">
    <source>
        <dbReference type="EMBL" id="GMH78854.1"/>
    </source>
</evidence>
<feature type="domain" description="CCDC22 coiled-coil" evidence="4">
    <location>
        <begin position="206"/>
        <end position="604"/>
    </location>
</feature>
<accession>A0A9W7AVU0</accession>
<organism evidence="6 7">
    <name type="scientific">Triparma laevis f. inornata</name>
    <dbReference type="NCBI Taxonomy" id="1714386"/>
    <lineage>
        <taxon>Eukaryota</taxon>
        <taxon>Sar</taxon>
        <taxon>Stramenopiles</taxon>
        <taxon>Ochrophyta</taxon>
        <taxon>Bolidophyceae</taxon>
        <taxon>Parmales</taxon>
        <taxon>Triparmaceae</taxon>
        <taxon>Triparma</taxon>
    </lineage>
</organism>
<dbReference type="Proteomes" id="UP001162640">
    <property type="component" value="Unassembled WGS sequence"/>
</dbReference>
<sequence length="638" mass="71674">MTPDPQPWKKPTPSSSPPSPPTSPLPPSTLSSLISLSLVYPLCVSILKAIDPDFKCDDEFPGSMSKKHRVCTKVAEKIKECGYHQEIGYNTILYPNINTLRPVLSFLSSALQRSQPEADDEPAPSSQTSGLSVSDCLAALAITKKTTITPTHSRVWSISAGSKIGSEFTPRYTLIPPFKTYKWSLSSSITTAVSNSTLTLLNAGSYVTPTVISQNTTAIAQERRLAKIKALKEKREREGRANPANPLKDLITSGLRGSGADKSTTFNDMIRKVVDSESLTASGNAGAFGNKIKYGNETGEVKLGNKGGIKEDRSEEDVEREKKEKEEMEQTEREEMLKKLREEAEGVMKMVEGNNKDVENFRSIKNEYDGTKEERDKEAERLKRELKMKRQMHQMLPDADNNMKKLREIIEQGKHRLQGLKEEWTKHRDPMVERLEAEKAKRDTWEADKARKIQQVKNMRNDIAQMAQEIRNKEALAAQLKKNWESMPKNINRNVYTYRILDIISQIGKQKAEIKRIISDIRTVQKDINRVADTLQRTEAVADETIYQLAKDGKGGKSGDAGVASYRNLTTLREVFEKLIGTVESIGKADNEGREFESKTETLRARVDGQSVEVLRRDLGEVKKENAEMLSKLKAKRG</sequence>
<evidence type="ECO:0000256" key="3">
    <source>
        <dbReference type="SAM" id="MobiDB-lite"/>
    </source>
</evidence>
<feature type="region of interest" description="Disordered" evidence="3">
    <location>
        <begin position="1"/>
        <end position="27"/>
    </location>
</feature>
<dbReference type="Pfam" id="PF21674">
    <property type="entry name" value="CCDC22_N"/>
    <property type="match status" value="1"/>
</dbReference>
<dbReference type="GO" id="GO:0097602">
    <property type="term" value="F:cullin family protein binding"/>
    <property type="evidence" value="ECO:0007669"/>
    <property type="project" value="TreeGrafter"/>
</dbReference>
<feature type="region of interest" description="Disordered" evidence="3">
    <location>
        <begin position="297"/>
        <end position="333"/>
    </location>
</feature>
<feature type="region of interest" description="Disordered" evidence="3">
    <location>
        <begin position="234"/>
        <end position="256"/>
    </location>
</feature>
<evidence type="ECO:0000313" key="7">
    <source>
        <dbReference type="Proteomes" id="UP001162640"/>
    </source>
</evidence>
<gene>
    <name evidence="6" type="ORF">TL16_g07957</name>
</gene>
<dbReference type="PANTHER" id="PTHR15668">
    <property type="entry name" value="JM1 PROTEIN"/>
    <property type="match status" value="1"/>
</dbReference>
<protein>
    <submittedName>
        <fullName evidence="6">Uncharacterized protein</fullName>
    </submittedName>
</protein>
<dbReference type="EMBL" id="BLQM01000257">
    <property type="protein sequence ID" value="GMH78854.1"/>
    <property type="molecule type" value="Genomic_DNA"/>
</dbReference>
<dbReference type="AlphaFoldDB" id="A0A9W7AVU0"/>
<evidence type="ECO:0000259" key="4">
    <source>
        <dbReference type="Pfam" id="PF05667"/>
    </source>
</evidence>
<proteinExistence type="inferred from homology"/>
<evidence type="ECO:0000256" key="1">
    <source>
        <dbReference type="ARBA" id="ARBA00006438"/>
    </source>
</evidence>